<keyword evidence="2" id="KW-1185">Reference proteome</keyword>
<name>A0A917HAG1_9BACT</name>
<dbReference type="AlphaFoldDB" id="A0A917HAG1"/>
<evidence type="ECO:0000313" key="1">
    <source>
        <dbReference type="EMBL" id="GGG72906.1"/>
    </source>
</evidence>
<sequence length="57" mass="5560">MGSLRRTGGVGVSGVSAVSPLLELLLELELELELLSGLELLGASPGISGAAPVGNGC</sequence>
<dbReference type="Proteomes" id="UP000647241">
    <property type="component" value="Unassembled WGS sequence"/>
</dbReference>
<dbReference type="EMBL" id="BMGT01000002">
    <property type="protein sequence ID" value="GGG72906.1"/>
    <property type="molecule type" value="Genomic_DNA"/>
</dbReference>
<protein>
    <submittedName>
        <fullName evidence="1">Uncharacterized protein</fullName>
    </submittedName>
</protein>
<proteinExistence type="predicted"/>
<comment type="caution">
    <text evidence="1">The sequence shown here is derived from an EMBL/GenBank/DDBJ whole genome shotgun (WGS) entry which is preliminary data.</text>
</comment>
<accession>A0A917HAG1</accession>
<gene>
    <name evidence="1" type="ORF">GCM10011585_14240</name>
</gene>
<reference evidence="1" key="1">
    <citation type="journal article" date="2014" name="Int. J. Syst. Evol. Microbiol.">
        <title>Complete genome sequence of Corynebacterium casei LMG S-19264T (=DSM 44701T), isolated from a smear-ripened cheese.</title>
        <authorList>
            <consortium name="US DOE Joint Genome Institute (JGI-PGF)"/>
            <person name="Walter F."/>
            <person name="Albersmeier A."/>
            <person name="Kalinowski J."/>
            <person name="Ruckert C."/>
        </authorList>
    </citation>
    <scope>NUCLEOTIDE SEQUENCE</scope>
    <source>
        <strain evidence="1">CGMCC 1.12997</strain>
    </source>
</reference>
<organism evidence="1 2">
    <name type="scientific">Edaphobacter dinghuensis</name>
    <dbReference type="NCBI Taxonomy" id="1560005"/>
    <lineage>
        <taxon>Bacteria</taxon>
        <taxon>Pseudomonadati</taxon>
        <taxon>Acidobacteriota</taxon>
        <taxon>Terriglobia</taxon>
        <taxon>Terriglobales</taxon>
        <taxon>Acidobacteriaceae</taxon>
        <taxon>Edaphobacter</taxon>
    </lineage>
</organism>
<reference evidence="1" key="2">
    <citation type="submission" date="2020-09" db="EMBL/GenBank/DDBJ databases">
        <authorList>
            <person name="Sun Q."/>
            <person name="Zhou Y."/>
        </authorList>
    </citation>
    <scope>NUCLEOTIDE SEQUENCE</scope>
    <source>
        <strain evidence="1">CGMCC 1.12997</strain>
    </source>
</reference>
<evidence type="ECO:0000313" key="2">
    <source>
        <dbReference type="Proteomes" id="UP000647241"/>
    </source>
</evidence>